<dbReference type="AlphaFoldDB" id="A0A9J6BAG7"/>
<keyword evidence="3" id="KW-1185">Reference proteome</keyword>
<accession>A0A9J6BAG7</accession>
<protein>
    <submittedName>
        <fullName evidence="2">Uncharacterized protein</fullName>
    </submittedName>
</protein>
<feature type="region of interest" description="Disordered" evidence="1">
    <location>
        <begin position="1"/>
        <end position="26"/>
    </location>
</feature>
<evidence type="ECO:0000256" key="1">
    <source>
        <dbReference type="SAM" id="MobiDB-lite"/>
    </source>
</evidence>
<dbReference type="Proteomes" id="UP001107558">
    <property type="component" value="Chromosome 4"/>
</dbReference>
<proteinExistence type="predicted"/>
<organism evidence="2 3">
    <name type="scientific">Polypedilum vanderplanki</name>
    <name type="common">Sleeping chironomid midge</name>
    <dbReference type="NCBI Taxonomy" id="319348"/>
    <lineage>
        <taxon>Eukaryota</taxon>
        <taxon>Metazoa</taxon>
        <taxon>Ecdysozoa</taxon>
        <taxon>Arthropoda</taxon>
        <taxon>Hexapoda</taxon>
        <taxon>Insecta</taxon>
        <taxon>Pterygota</taxon>
        <taxon>Neoptera</taxon>
        <taxon>Endopterygota</taxon>
        <taxon>Diptera</taxon>
        <taxon>Nematocera</taxon>
        <taxon>Chironomoidea</taxon>
        <taxon>Chironomidae</taxon>
        <taxon>Chironominae</taxon>
        <taxon>Polypedilum</taxon>
        <taxon>Polypedilum</taxon>
    </lineage>
</organism>
<dbReference type="EMBL" id="JADBJN010000004">
    <property type="protein sequence ID" value="KAG5666865.1"/>
    <property type="molecule type" value="Genomic_DNA"/>
</dbReference>
<evidence type="ECO:0000313" key="2">
    <source>
        <dbReference type="EMBL" id="KAG5666865.1"/>
    </source>
</evidence>
<sequence length="97" mass="11243">MHGTNYTPINKIKNKQKHATSSFKKNLMNDYIQRTPRITSNLSNSSTQSTEKSLIDADDTIISIDEIMQWNQEFLGELDKLQVELPHMLSREKEGEF</sequence>
<comment type="caution">
    <text evidence="2">The sequence shown here is derived from an EMBL/GenBank/DDBJ whole genome shotgun (WGS) entry which is preliminary data.</text>
</comment>
<reference evidence="2" key="1">
    <citation type="submission" date="2021-03" db="EMBL/GenBank/DDBJ databases">
        <title>Chromosome level genome of the anhydrobiotic midge Polypedilum vanderplanki.</title>
        <authorList>
            <person name="Yoshida Y."/>
            <person name="Kikawada T."/>
            <person name="Gusev O."/>
        </authorList>
    </citation>
    <scope>NUCLEOTIDE SEQUENCE</scope>
    <source>
        <strain evidence="2">NIAS01</strain>
        <tissue evidence="2">Whole body or cell culture</tissue>
    </source>
</reference>
<evidence type="ECO:0000313" key="3">
    <source>
        <dbReference type="Proteomes" id="UP001107558"/>
    </source>
</evidence>
<name>A0A9J6BAG7_POLVA</name>
<gene>
    <name evidence="2" type="ORF">PVAND_014873</name>
</gene>